<feature type="transmembrane region" description="Helical" evidence="6">
    <location>
        <begin position="96"/>
        <end position="113"/>
    </location>
</feature>
<feature type="transmembrane region" description="Helical" evidence="6">
    <location>
        <begin position="169"/>
        <end position="190"/>
    </location>
</feature>
<dbReference type="Pfam" id="PF07690">
    <property type="entry name" value="MFS_1"/>
    <property type="match status" value="2"/>
</dbReference>
<protein>
    <submittedName>
        <fullName evidence="9">MFS transporter</fullName>
    </submittedName>
</protein>
<reference evidence="9 11" key="1">
    <citation type="journal article" date="2015" name="Int. J. Syst. Evol. Microbiol.">
        <title>Rhizobium anhuiense sp. nov., isolated from effective nodules of Vicia faba and Pisum sativum.</title>
        <authorList>
            <person name="Zhang Y.J."/>
            <person name="Zheng W.T."/>
            <person name="Everall I."/>
            <person name="Young J.P."/>
            <person name="Zhang X.X."/>
            <person name="Tian C.F."/>
            <person name="Sui X.H."/>
            <person name="Wang E.T."/>
            <person name="Chen W.X."/>
        </authorList>
    </citation>
    <scope>NUCLEOTIDE SEQUENCE [LARGE SCALE GENOMIC DNA]</scope>
    <source>
        <strain evidence="9 11">CCBAU 23252</strain>
    </source>
</reference>
<evidence type="ECO:0000256" key="5">
    <source>
        <dbReference type="ARBA" id="ARBA00023136"/>
    </source>
</evidence>
<evidence type="ECO:0000256" key="3">
    <source>
        <dbReference type="ARBA" id="ARBA00022692"/>
    </source>
</evidence>
<dbReference type="CDD" id="cd06173">
    <property type="entry name" value="MFS_MefA_like"/>
    <property type="match status" value="1"/>
</dbReference>
<dbReference type="AlphaFoldDB" id="A0A432NUZ3"/>
<feature type="transmembrane region" description="Helical" evidence="6">
    <location>
        <begin position="27"/>
        <end position="51"/>
    </location>
</feature>
<dbReference type="Proteomes" id="UP000273611">
    <property type="component" value="Unassembled WGS sequence"/>
</dbReference>
<feature type="transmembrane region" description="Helical" evidence="6">
    <location>
        <begin position="276"/>
        <end position="296"/>
    </location>
</feature>
<dbReference type="Gene3D" id="1.20.1250.20">
    <property type="entry name" value="MFS general substrate transporter like domains"/>
    <property type="match status" value="1"/>
</dbReference>
<feature type="transmembrane region" description="Helical" evidence="6">
    <location>
        <begin position="329"/>
        <end position="353"/>
    </location>
</feature>
<evidence type="ECO:0000259" key="7">
    <source>
        <dbReference type="PROSITE" id="PS50850"/>
    </source>
</evidence>
<keyword evidence="4 6" id="KW-1133">Transmembrane helix</keyword>
<dbReference type="EMBL" id="NWSL01000001">
    <property type="protein sequence ID" value="PDS53771.1"/>
    <property type="molecule type" value="Genomic_DNA"/>
</dbReference>
<dbReference type="InterPro" id="IPR020846">
    <property type="entry name" value="MFS_dom"/>
</dbReference>
<dbReference type="PANTHER" id="PTHR23513">
    <property type="entry name" value="INTEGRAL MEMBRANE EFFLUX PROTEIN-RELATED"/>
    <property type="match status" value="1"/>
</dbReference>
<feature type="transmembrane region" description="Helical" evidence="6">
    <location>
        <begin position="393"/>
        <end position="413"/>
    </location>
</feature>
<evidence type="ECO:0000256" key="2">
    <source>
        <dbReference type="ARBA" id="ARBA00022475"/>
    </source>
</evidence>
<dbReference type="SUPFAM" id="SSF103473">
    <property type="entry name" value="MFS general substrate transporter"/>
    <property type="match status" value="1"/>
</dbReference>
<feature type="transmembrane region" description="Helical" evidence="6">
    <location>
        <begin position="237"/>
        <end position="256"/>
    </location>
</feature>
<keyword evidence="5 6" id="KW-0472">Membrane</keyword>
<keyword evidence="10" id="KW-1185">Reference proteome</keyword>
<dbReference type="Proteomes" id="UP000219972">
    <property type="component" value="Unassembled WGS sequence"/>
</dbReference>
<evidence type="ECO:0000313" key="10">
    <source>
        <dbReference type="Proteomes" id="UP000219972"/>
    </source>
</evidence>
<evidence type="ECO:0000313" key="9">
    <source>
        <dbReference type="EMBL" id="RUM03305.1"/>
    </source>
</evidence>
<sequence>MRRGGPFLALAAAETLSLSGTRLSTIAIPWLVLVATGNPVLTGLTAMMEMLPYVAAKALSGPLIDRVGTKRIAVVCDAASVAVVMLVPLLDRLGLLGMQVLLPIVFAMGVLRGPSDAAKQAMVPDIAELAAVPLERVTGVVGAIERLASTVGAAGAGALISLIGPGQALVVNAVTFAAAALIVGVGIPGLKSMPRLQRMPRLQCMPAPRGTPETRPGGMSSYLGDLREGWCFLRGDAVLVSIVIMVATTNLLDQAYGAVLLPVWTQSSGHGPELLGAMFAAFTGASIAGAAIAAAIGERMPRLMVYTVAFLLTGFPRFLVLALDAPLPIIFLTLAIAGFASGFLNPILSAVIFERIPKPLIGRVTAMNAALCFALIPFGGLFGGALISMIGLAAALSLTGFAYLAATLFPLALKSFRGFDKAVTES</sequence>
<accession>A0A432NUZ3</accession>
<proteinExistence type="predicted"/>
<comment type="subcellular location">
    <subcellularLocation>
        <location evidence="1">Cell membrane</location>
        <topology evidence="1">Multi-pass membrane protein</topology>
    </subcellularLocation>
</comment>
<dbReference type="RefSeq" id="WP_097542217.1">
    <property type="nucleotide sequence ID" value="NZ_BMFI01000001.1"/>
</dbReference>
<dbReference type="EMBL" id="RIBW01000002">
    <property type="protein sequence ID" value="RUM03305.1"/>
    <property type="molecule type" value="Genomic_DNA"/>
</dbReference>
<evidence type="ECO:0000256" key="1">
    <source>
        <dbReference type="ARBA" id="ARBA00004651"/>
    </source>
</evidence>
<dbReference type="InterPro" id="IPR036259">
    <property type="entry name" value="MFS_trans_sf"/>
</dbReference>
<evidence type="ECO:0000313" key="11">
    <source>
        <dbReference type="Proteomes" id="UP000273611"/>
    </source>
</evidence>
<feature type="domain" description="Major facilitator superfamily (MFS) profile" evidence="7">
    <location>
        <begin position="239"/>
        <end position="426"/>
    </location>
</feature>
<dbReference type="PANTHER" id="PTHR23513:SF6">
    <property type="entry name" value="MAJOR FACILITATOR SUPERFAMILY ASSOCIATED DOMAIN-CONTAINING PROTEIN"/>
    <property type="match status" value="1"/>
</dbReference>
<feature type="transmembrane region" description="Helical" evidence="6">
    <location>
        <begin position="365"/>
        <end position="387"/>
    </location>
</feature>
<reference evidence="9" key="3">
    <citation type="submission" date="2018-11" db="EMBL/GenBank/DDBJ databases">
        <authorList>
            <person name="Huo Y."/>
        </authorList>
    </citation>
    <scope>NUCLEOTIDE SEQUENCE</scope>
    <source>
        <strain evidence="9">CCBAU 23252</strain>
    </source>
</reference>
<dbReference type="GO" id="GO:0005886">
    <property type="term" value="C:plasma membrane"/>
    <property type="evidence" value="ECO:0007669"/>
    <property type="project" value="UniProtKB-SubCell"/>
</dbReference>
<dbReference type="GO" id="GO:0022857">
    <property type="term" value="F:transmembrane transporter activity"/>
    <property type="evidence" value="ECO:0007669"/>
    <property type="project" value="InterPro"/>
</dbReference>
<gene>
    <name evidence="8" type="ORF">CO662_02775</name>
    <name evidence="9" type="ORF">EEQ99_08955</name>
</gene>
<dbReference type="InterPro" id="IPR011701">
    <property type="entry name" value="MFS"/>
</dbReference>
<feature type="transmembrane region" description="Helical" evidence="6">
    <location>
        <begin position="303"/>
        <end position="323"/>
    </location>
</feature>
<name>A0A432NUZ3_9HYPH</name>
<dbReference type="PROSITE" id="PS50850">
    <property type="entry name" value="MFS"/>
    <property type="match status" value="1"/>
</dbReference>
<evidence type="ECO:0000256" key="6">
    <source>
        <dbReference type="SAM" id="Phobius"/>
    </source>
</evidence>
<comment type="caution">
    <text evidence="9">The sequence shown here is derived from an EMBL/GenBank/DDBJ whole genome shotgun (WGS) entry which is preliminary data.</text>
</comment>
<organism evidence="9 11">
    <name type="scientific">Rhizobium anhuiense</name>
    <dbReference type="NCBI Taxonomy" id="1184720"/>
    <lineage>
        <taxon>Bacteria</taxon>
        <taxon>Pseudomonadati</taxon>
        <taxon>Pseudomonadota</taxon>
        <taxon>Alphaproteobacteria</taxon>
        <taxon>Hyphomicrobiales</taxon>
        <taxon>Rhizobiaceae</taxon>
        <taxon>Rhizobium/Agrobacterium group</taxon>
        <taxon>Rhizobium</taxon>
    </lineage>
</organism>
<reference evidence="8 10" key="2">
    <citation type="submission" date="2017-09" db="EMBL/GenBank/DDBJ databases">
        <title>Comparative genomics of rhizobia isolated from Phaseolus vulgaris in China.</title>
        <authorList>
            <person name="Tong W."/>
        </authorList>
    </citation>
    <scope>NUCLEOTIDE SEQUENCE [LARGE SCALE GENOMIC DNA]</scope>
    <source>
        <strain evidence="8 10">Y27</strain>
    </source>
</reference>
<keyword evidence="2" id="KW-1003">Cell membrane</keyword>
<evidence type="ECO:0000313" key="8">
    <source>
        <dbReference type="EMBL" id="PDS53771.1"/>
    </source>
</evidence>
<dbReference type="GeneID" id="75220858"/>
<evidence type="ECO:0000256" key="4">
    <source>
        <dbReference type="ARBA" id="ARBA00022989"/>
    </source>
</evidence>
<keyword evidence="3 6" id="KW-0812">Transmembrane</keyword>